<keyword evidence="2 3" id="KW-0819">tRNA processing</keyword>
<comment type="pathway">
    <text evidence="3">tRNA modification; 5-methoxycarbonylmethyl-2-thiouridine-tRNA biosynthesis.</text>
</comment>
<proteinExistence type="inferred from homology"/>
<dbReference type="InterPro" id="IPR019407">
    <property type="entry name" value="CTU2"/>
</dbReference>
<name>A0ABR3XF73_9PEZI</name>
<evidence type="ECO:0000313" key="4">
    <source>
        <dbReference type="EMBL" id="KAL1874289.1"/>
    </source>
</evidence>
<organism evidence="4 5">
    <name type="scientific">Diaporthe australafricana</name>
    <dbReference type="NCBI Taxonomy" id="127596"/>
    <lineage>
        <taxon>Eukaryota</taxon>
        <taxon>Fungi</taxon>
        <taxon>Dikarya</taxon>
        <taxon>Ascomycota</taxon>
        <taxon>Pezizomycotina</taxon>
        <taxon>Sordariomycetes</taxon>
        <taxon>Sordariomycetidae</taxon>
        <taxon>Diaporthales</taxon>
        <taxon>Diaporthaceae</taxon>
        <taxon>Diaporthe</taxon>
    </lineage>
</organism>
<evidence type="ECO:0000313" key="5">
    <source>
        <dbReference type="Proteomes" id="UP001583177"/>
    </source>
</evidence>
<evidence type="ECO:0000256" key="2">
    <source>
        <dbReference type="ARBA" id="ARBA00022694"/>
    </source>
</evidence>
<dbReference type="Proteomes" id="UP001583177">
    <property type="component" value="Unassembled WGS sequence"/>
</dbReference>
<reference evidence="4 5" key="1">
    <citation type="journal article" date="2024" name="IMA Fungus">
        <title>IMA Genome - F19 : A genome assembly and annotation guide to empower mycologists, including annotated draft genome sequences of Ceratocystis pirilliformis, Diaporthe australafricana, Fusarium ophioides, Paecilomyces lecythidis, and Sporothrix stenoceras.</title>
        <authorList>
            <person name="Aylward J."/>
            <person name="Wilson A.M."/>
            <person name="Visagie C.M."/>
            <person name="Spraker J."/>
            <person name="Barnes I."/>
            <person name="Buitendag C."/>
            <person name="Ceriani C."/>
            <person name="Del Mar Angel L."/>
            <person name="du Plessis D."/>
            <person name="Fuchs T."/>
            <person name="Gasser K."/>
            <person name="Kramer D."/>
            <person name="Li W."/>
            <person name="Munsamy K."/>
            <person name="Piso A."/>
            <person name="Price J.L."/>
            <person name="Sonnekus B."/>
            <person name="Thomas C."/>
            <person name="van der Nest A."/>
            <person name="van Dijk A."/>
            <person name="van Heerden A."/>
            <person name="van Vuuren N."/>
            <person name="Yilmaz N."/>
            <person name="Duong T.A."/>
            <person name="van der Merwe N.A."/>
            <person name="Wingfield M.J."/>
            <person name="Wingfield B.D."/>
        </authorList>
    </citation>
    <scope>NUCLEOTIDE SEQUENCE [LARGE SCALE GENOMIC DNA]</scope>
    <source>
        <strain evidence="4 5">CMW 18300</strain>
    </source>
</reference>
<sequence>MAPVDTGSKLCRRCNENETTHTIRSEPTCGPCYRRYVQMKAVKRLEVASKDLRAAPTQTKRVLVGLSFGVSSSSLVEILDESIKNQLKKRPTGAYEPVVVHVDTEMKDQTSSLPSETQKLLDKFSERYSRFTFRRIPLTTVLDLDTIDWSALPIAPSSGEDGKKAPEEQLHDFFARLPSTTSMADIMRLFVRHVLISAALNEGCHALFLGCSTTALAALTLGETAKGRGFTLPWMTNDGPQPIHAFAARLPNDAGPDIAADTAGREVAKLPIYYPLREVFRNELIAYTDLVSPPLTELAMSSDAMRPGSAVVSHKDVSIDDVMARYFDEVEASYPSIVANVVRTTAKLERLGEDGDDISCGLCGMGLDEQGDERWKGEIGEADAGEYGRLCYGCQRAMRN</sequence>
<comment type="caution">
    <text evidence="4">The sequence shown here is derived from an EMBL/GenBank/DDBJ whole genome shotgun (WGS) entry which is preliminary data.</text>
</comment>
<dbReference type="SUPFAM" id="SSF52402">
    <property type="entry name" value="Adenine nucleotide alpha hydrolases-like"/>
    <property type="match status" value="1"/>
</dbReference>
<evidence type="ECO:0000256" key="1">
    <source>
        <dbReference type="ARBA" id="ARBA00022490"/>
    </source>
</evidence>
<comment type="function">
    <text evidence="3">Plays a central role in 2-thiolation of mcm(5)S(2)U at tRNA wobble positions of tRNA(Lys), tRNA(Glu) and tRNA(Gln). May act by forming a heterodimer with NCS6 that ligates sulfur from thiocarboxylated URM1 onto the uridine of tRNAs at wobble position. Prior mcm(5) tRNA modification by the elongator complex is required for 2-thiolation. May also be involved in protein urmylation.</text>
</comment>
<keyword evidence="5" id="KW-1185">Reference proteome</keyword>
<gene>
    <name evidence="3 4" type="primary">CTU2</name>
    <name evidence="3" type="synonym">NCS2</name>
    <name evidence="4" type="ORF">Daus18300_003653</name>
</gene>
<dbReference type="Gene3D" id="3.40.50.620">
    <property type="entry name" value="HUPs"/>
    <property type="match status" value="1"/>
</dbReference>
<protein>
    <recommendedName>
        <fullName evidence="3">Cytoplasmic tRNA 2-thiolation protein 2</fullName>
    </recommendedName>
</protein>
<evidence type="ECO:0000256" key="3">
    <source>
        <dbReference type="HAMAP-Rule" id="MF_03054"/>
    </source>
</evidence>
<dbReference type="HAMAP" id="MF_03054">
    <property type="entry name" value="CTU2"/>
    <property type="match status" value="1"/>
</dbReference>
<dbReference type="PANTHER" id="PTHR20882:SF14">
    <property type="entry name" value="CYTOPLASMIC TRNA 2-THIOLATION PROTEIN 2"/>
    <property type="match status" value="1"/>
</dbReference>
<dbReference type="EMBL" id="JAWRVE010000023">
    <property type="protein sequence ID" value="KAL1874289.1"/>
    <property type="molecule type" value="Genomic_DNA"/>
</dbReference>
<accession>A0ABR3XF73</accession>
<keyword evidence="1 3" id="KW-0963">Cytoplasm</keyword>
<dbReference type="Pfam" id="PF10288">
    <property type="entry name" value="CTU2"/>
    <property type="match status" value="1"/>
</dbReference>
<dbReference type="PANTHER" id="PTHR20882">
    <property type="entry name" value="CYTOPLASMIC TRNA 2-THIOLATION PROTEIN 2"/>
    <property type="match status" value="1"/>
</dbReference>
<dbReference type="InterPro" id="IPR014729">
    <property type="entry name" value="Rossmann-like_a/b/a_fold"/>
</dbReference>
<comment type="subcellular location">
    <subcellularLocation>
        <location evidence="3">Cytoplasm</location>
    </subcellularLocation>
</comment>
<comment type="similarity">
    <text evidence="3">Belongs to the CTU2/NCS2 family.</text>
</comment>